<feature type="compositionally biased region" description="Basic and acidic residues" evidence="1">
    <location>
        <begin position="1844"/>
        <end position="1859"/>
    </location>
</feature>
<dbReference type="InterPro" id="IPR007462">
    <property type="entry name" value="COV1-like"/>
</dbReference>
<feature type="region of interest" description="Disordered" evidence="1">
    <location>
        <begin position="932"/>
        <end position="954"/>
    </location>
</feature>
<comment type="caution">
    <text evidence="3">The sequence shown here is derived from an EMBL/GenBank/DDBJ whole genome shotgun (WGS) entry which is preliminary data.</text>
</comment>
<dbReference type="EMBL" id="BKCP01000891">
    <property type="protein sequence ID" value="GER26161.1"/>
    <property type="molecule type" value="Genomic_DNA"/>
</dbReference>
<sequence length="2055" mass="225919">MRLELMAAESSSNWGKKESTAPLSSSPRENDDVEDPVKSSPNSPNNSSTRKFVDGFFSPIYERLGIDIFGLGFITSIFFIFFVGIFASSWLGSTVFLIGEWFIKRMPFVKHIYSASKQISSAISPDQNTTAFKEVAIIRHPRVGEYAFGFITSSVVLQRDDGDEELCSVYVPTNHLYIGDVFLVNSKEIIRPNLSIREGIEIIVSVGMSMPQVNANMDFRSLKRRELQALCKKHKIPANLSNLEMGKRLADFFKEKGQVNEQEKNVSEIESIDVVRDRQVKKVRFSPEHELIEFTRSHGIKQRHRRSFVSVKESASSVEHDDIGHMDSKCVNGNGRVTRTRGSTLMQEQQVNDKKRGRKGVKCNEQKNNGSAVESVNKDKLGEGNIETSSRVLRSRRHKLADDVENAQKVGKPEDKMGNGKSFDDAGDEKPIEENVEGPGRLTRSRRQKLSGASGKNTVIVESVEIDDGRVVTRCSSRKRGFMAGCEDMKTEGKNEDEILENRKISEAQNMIEPEILLRRSRRNVDKVGASVGEVHTAEPINPEVQRSKRRESVIAPHENARNSELTAETKKTKQPRSSAPQLVIAGRVSKNEKKVPQPSEVMRRSRRKVVEICETENHLSGGYPMENGSSAVEKNMGRSRRIATVSNSVGIRDDTSKCSVFPQKNEVRKRKKGPRLEEGAVKTTKTRSRKLPVKGGRNEKTVSILESQPCLPDGADSTRDSGSRGETKNENMTSHLSQMSGRRTRIGKKCVSSVGCAKNSHVEISDGNKSANSKDSGKQISASNIKDNAEKLDSLECDVIIEKTATSVERNQSEAQFSSQIKGSSCLNMTSGQMLQEGSIVSRNEGYAEICPSTDTVLLRNQTDVNSCLEVIEAEADKHTTPGSVVVDHAGEVEGVYVKKKLEPFGNGEMNVISPPIAYLEDNKQHIDASNRSYKSNNEDGSSKAGEVGPSDSCVSGRCIDNIQSKLAIQVKEPSSSKSRSIESNNAETEKGGCLQGNLTAEIEDDEFSVSHLFGSEISAMINLQDRGIDSGEFSARESDERDINKESSVVFPMHTCELPNICLQRNIEADHTAKTDDGGFPNSHNRKCDEDKEFIVSDILGVERRDTILPQDGDIIYDEMSIEDSDDKGLENELSGCEAKADQIAEGDEPRVCKDNQSEPAGNNDGGCLENKYERDDDGEFGLSSLFDSGKNVRDTPQARGIMSVEQAVFDEVPAASTTINEVKINSGSLSIKEIGPQPISSSVPRDSRQIISETCEIIDKEADCALVLEKSVCSFGNNICGDEMLVLEKRACDRNPEIVNPPDVHTKEYIPERVNDEVCGYANDVAADACVANDGTASKLLAESVCELEFHHAENIVHQSENLHENHTISDVGEKQSDVVSRQRWAEIKLANLFETTPTGSWDTAPQGTERPNIMLCTNKYDAKSGDRLTNGEKEMEGERGSESLNTTYENAFLPTEVSDFDRGFGVDSEDNQLQLLFATPMKIECPSLVDKTCSRRKRLDEADVSSTECVYTTEEDAVAQSIQDDKTRVAETQLEHSFCFGSSSGDVGFVNTSTVFLSDATEQPLIEDTSFLYEEATGNRCQLTEINTLCLSGPPKNLDKLEGGKEMLSCSDLSENGSNTINVCPQSMRKTAQSNGAQFESPNVNNQKSNLLENSLQATAGFEDSILSKRLCGTFKDLASVEAANVGSYNEKPHIKTEVDSLRSPSVSNNSLELDSTCKETGTITQNKDDVLSAAEQGCSVSGAKVNVFSSLAMHQLLGDDENGDCDKLEARMPILNLGCDIEEKDKEDEKNSISMEVQLSSSEFQLEEGENSNTENRNVSHAQNGDIEKSGVGTPPLNREADDVKNDKEVEKSPAAEAVQLEEQSVCSKNGASPSTCNELLKESDVIDTINEYIGSELAWINEALCEDGSHKDESFETGSKELEEAIRVNVHVGGYSADELAVEKEGEEQTKDLSLKESCSRKEMVENFPAIVPLGGNSGSDINNEMSPLKVEIESTKNLRTILIHGTPSKVPKTADMKENAPAHKNSVLGDLTEARPAKRKALQDVNWK</sequence>
<keyword evidence="2" id="KW-1133">Transmembrane helix</keyword>
<dbReference type="OrthoDB" id="913480at2759"/>
<feature type="region of interest" description="Disordered" evidence="1">
    <location>
        <begin position="2013"/>
        <end position="2055"/>
    </location>
</feature>
<evidence type="ECO:0000313" key="4">
    <source>
        <dbReference type="Proteomes" id="UP000325081"/>
    </source>
</evidence>
<dbReference type="Pfam" id="PF04367">
    <property type="entry name" value="DUF502"/>
    <property type="match status" value="1"/>
</dbReference>
<feature type="compositionally biased region" description="Basic and acidic residues" evidence="1">
    <location>
        <begin position="411"/>
        <end position="433"/>
    </location>
</feature>
<evidence type="ECO:0000313" key="3">
    <source>
        <dbReference type="EMBL" id="GER26161.1"/>
    </source>
</evidence>
<feature type="region of interest" description="Disordered" evidence="1">
    <location>
        <begin position="1147"/>
        <end position="1176"/>
    </location>
</feature>
<proteinExistence type="predicted"/>
<dbReference type="GO" id="GO:0005794">
    <property type="term" value="C:Golgi apparatus"/>
    <property type="evidence" value="ECO:0007669"/>
    <property type="project" value="TreeGrafter"/>
</dbReference>
<feature type="region of interest" description="Disordered" evidence="1">
    <location>
        <begin position="1"/>
        <end position="47"/>
    </location>
</feature>
<keyword evidence="2" id="KW-0472">Membrane</keyword>
<evidence type="ECO:0000256" key="1">
    <source>
        <dbReference type="SAM" id="MobiDB-lite"/>
    </source>
</evidence>
<feature type="region of interest" description="Disordered" evidence="1">
    <location>
        <begin position="1805"/>
        <end position="1879"/>
    </location>
</feature>
<feature type="region of interest" description="Disordered" evidence="1">
    <location>
        <begin position="971"/>
        <end position="994"/>
    </location>
</feature>
<feature type="region of interest" description="Disordered" evidence="1">
    <location>
        <begin position="666"/>
        <end position="747"/>
    </location>
</feature>
<organism evidence="3 4">
    <name type="scientific">Striga asiatica</name>
    <name type="common">Asiatic witchweed</name>
    <name type="synonym">Buchnera asiatica</name>
    <dbReference type="NCBI Taxonomy" id="4170"/>
    <lineage>
        <taxon>Eukaryota</taxon>
        <taxon>Viridiplantae</taxon>
        <taxon>Streptophyta</taxon>
        <taxon>Embryophyta</taxon>
        <taxon>Tracheophyta</taxon>
        <taxon>Spermatophyta</taxon>
        <taxon>Magnoliopsida</taxon>
        <taxon>eudicotyledons</taxon>
        <taxon>Gunneridae</taxon>
        <taxon>Pentapetalae</taxon>
        <taxon>asterids</taxon>
        <taxon>lamiids</taxon>
        <taxon>Lamiales</taxon>
        <taxon>Orobanchaceae</taxon>
        <taxon>Buchnereae</taxon>
        <taxon>Striga</taxon>
    </lineage>
</organism>
<gene>
    <name evidence="3" type="ORF">STAS_01792</name>
</gene>
<accession>A0A5A7P0S9</accession>
<feature type="region of interest" description="Disordered" evidence="1">
    <location>
        <begin position="534"/>
        <end position="581"/>
    </location>
</feature>
<feature type="compositionally biased region" description="Polar residues" evidence="1">
    <location>
        <begin position="731"/>
        <end position="742"/>
    </location>
</feature>
<dbReference type="Proteomes" id="UP000325081">
    <property type="component" value="Unassembled WGS sequence"/>
</dbReference>
<feature type="compositionally biased region" description="Polar residues" evidence="1">
    <location>
        <begin position="1867"/>
        <end position="1879"/>
    </location>
</feature>
<dbReference type="PANTHER" id="PTHR31876:SF26">
    <property type="entry name" value="PROTEIN LIKE COV 2"/>
    <property type="match status" value="1"/>
</dbReference>
<dbReference type="PANTHER" id="PTHR31876">
    <property type="entry name" value="COV-LIKE PROTEIN 1"/>
    <property type="match status" value="1"/>
</dbReference>
<keyword evidence="2" id="KW-0812">Transmembrane</keyword>
<feature type="transmembrane region" description="Helical" evidence="2">
    <location>
        <begin position="68"/>
        <end position="91"/>
    </location>
</feature>
<keyword evidence="4" id="KW-1185">Reference proteome</keyword>
<name>A0A5A7P0S9_STRAF</name>
<feature type="compositionally biased region" description="Basic and acidic residues" evidence="1">
    <location>
        <begin position="2019"/>
        <end position="2028"/>
    </location>
</feature>
<reference evidence="4" key="1">
    <citation type="journal article" date="2019" name="Curr. Biol.">
        <title>Genome Sequence of Striga asiatica Provides Insight into the Evolution of Plant Parasitism.</title>
        <authorList>
            <person name="Yoshida S."/>
            <person name="Kim S."/>
            <person name="Wafula E.K."/>
            <person name="Tanskanen J."/>
            <person name="Kim Y.M."/>
            <person name="Honaas L."/>
            <person name="Yang Z."/>
            <person name="Spallek T."/>
            <person name="Conn C.E."/>
            <person name="Ichihashi Y."/>
            <person name="Cheong K."/>
            <person name="Cui S."/>
            <person name="Der J.P."/>
            <person name="Gundlach H."/>
            <person name="Jiao Y."/>
            <person name="Hori C."/>
            <person name="Ishida J.K."/>
            <person name="Kasahara H."/>
            <person name="Kiba T."/>
            <person name="Kim M.S."/>
            <person name="Koo N."/>
            <person name="Laohavisit A."/>
            <person name="Lee Y.H."/>
            <person name="Lumba S."/>
            <person name="McCourt P."/>
            <person name="Mortimer J.C."/>
            <person name="Mutuku J.M."/>
            <person name="Nomura T."/>
            <person name="Sasaki-Sekimoto Y."/>
            <person name="Seto Y."/>
            <person name="Wang Y."/>
            <person name="Wakatake T."/>
            <person name="Sakakibara H."/>
            <person name="Demura T."/>
            <person name="Yamaguchi S."/>
            <person name="Yoneyama K."/>
            <person name="Manabe R.I."/>
            <person name="Nelson D.C."/>
            <person name="Schulman A.H."/>
            <person name="Timko M.P."/>
            <person name="dePamphilis C.W."/>
            <person name="Choi D."/>
            <person name="Shirasu K."/>
        </authorList>
    </citation>
    <scope>NUCLEOTIDE SEQUENCE [LARGE SCALE GENOMIC DNA]</scope>
    <source>
        <strain evidence="4">cv. UVA1</strain>
    </source>
</reference>
<protein>
    <submittedName>
        <fullName evidence="3">Uncharacterized protein</fullName>
    </submittedName>
</protein>
<feature type="region of interest" description="Disordered" evidence="1">
    <location>
        <begin position="346"/>
        <end position="454"/>
    </location>
</feature>
<feature type="compositionally biased region" description="Polar residues" evidence="1">
    <location>
        <begin position="1816"/>
        <end position="1828"/>
    </location>
</feature>
<feature type="compositionally biased region" description="Basic and acidic residues" evidence="1">
    <location>
        <begin position="717"/>
        <end position="730"/>
    </location>
</feature>
<evidence type="ECO:0000256" key="2">
    <source>
        <dbReference type="SAM" id="Phobius"/>
    </source>
</evidence>
<feature type="compositionally biased region" description="Basic and acidic residues" evidence="1">
    <location>
        <begin position="1147"/>
        <end position="1159"/>
    </location>
</feature>